<dbReference type="Proteomes" id="UP000192775">
    <property type="component" value="Chromosome"/>
</dbReference>
<dbReference type="EMBL" id="CP020715">
    <property type="protein sequence ID" value="ARJ06733.1"/>
    <property type="molecule type" value="Genomic_DNA"/>
</dbReference>
<dbReference type="KEGG" id="cphy:B5808_17005"/>
<protein>
    <submittedName>
        <fullName evidence="1">Uncharacterized protein</fullName>
    </submittedName>
</protein>
<reference evidence="1 2" key="1">
    <citation type="submission" date="2017-04" db="EMBL/GenBank/DDBJ databases">
        <authorList>
            <person name="Afonso C.L."/>
            <person name="Miller P.J."/>
            <person name="Scott M.A."/>
            <person name="Spackman E."/>
            <person name="Goraichik I."/>
            <person name="Dimitrov K.M."/>
            <person name="Suarez D.L."/>
            <person name="Swayne D.E."/>
        </authorList>
    </citation>
    <scope>NUCLEOTIDE SEQUENCE [LARGE SCALE GENOMIC DNA]</scope>
    <source>
        <strain evidence="2">XA(T)</strain>
    </source>
</reference>
<gene>
    <name evidence="1" type="ORF">B5808_17005</name>
</gene>
<evidence type="ECO:0000313" key="2">
    <source>
        <dbReference type="Proteomes" id="UP000192775"/>
    </source>
</evidence>
<evidence type="ECO:0000313" key="1">
    <source>
        <dbReference type="EMBL" id="ARJ06733.1"/>
    </source>
</evidence>
<dbReference type="RefSeq" id="WP_085020871.1">
    <property type="nucleotide sequence ID" value="NZ_BMHD01000001.1"/>
</dbReference>
<organism evidence="1 2">
    <name type="scientific">Cnuibacter physcomitrellae</name>
    <dbReference type="NCBI Taxonomy" id="1619308"/>
    <lineage>
        <taxon>Bacteria</taxon>
        <taxon>Bacillati</taxon>
        <taxon>Actinomycetota</taxon>
        <taxon>Actinomycetes</taxon>
        <taxon>Micrococcales</taxon>
        <taxon>Microbacteriaceae</taxon>
        <taxon>Cnuibacter</taxon>
    </lineage>
</organism>
<dbReference type="AlphaFoldDB" id="A0A1X9LNH5"/>
<accession>A0A1X9LNH5</accession>
<keyword evidence="2" id="KW-1185">Reference proteome</keyword>
<proteinExistence type="predicted"/>
<name>A0A1X9LNH5_9MICO</name>
<sequence length="175" mass="18740">MTHPGGSDRSDLSSWWVDLLADELGDCASVDRAVGPAEGIAVVTLTPFRAEALAMRIVVGDGSVPEIEFGTARPFVCAGVPTEDGVGGIDPSNQLGVMVAAVITDGAALVRTRFTRRTLVLGHGDRDEEVADARVLHRWPPYADDYVMSTVFRQPPEYATLPRRAFILPGVVARP</sequence>